<dbReference type="EC" id="2.7.7.7" evidence="3"/>
<dbReference type="PRINTS" id="PR00868">
    <property type="entry name" value="DNAPOLI"/>
</dbReference>
<dbReference type="PANTHER" id="PTHR10133:SF27">
    <property type="entry name" value="DNA POLYMERASE NU"/>
    <property type="match status" value="1"/>
</dbReference>
<dbReference type="InterPro" id="IPR019760">
    <property type="entry name" value="DNA-dir_DNA_pol_A_CS"/>
</dbReference>
<dbReference type="SMART" id="SM00482">
    <property type="entry name" value="POLAc"/>
    <property type="match status" value="1"/>
</dbReference>
<dbReference type="InterPro" id="IPR001098">
    <property type="entry name" value="DNA-dir_DNA_pol_A_palm_dom"/>
</dbReference>
<evidence type="ECO:0000256" key="1">
    <source>
        <dbReference type="ARBA" id="ARBA00007705"/>
    </source>
</evidence>
<dbReference type="SUPFAM" id="SSF56672">
    <property type="entry name" value="DNA/RNA polymerases"/>
    <property type="match status" value="1"/>
</dbReference>
<dbReference type="EMBL" id="BMXS01000007">
    <property type="protein sequence ID" value="GGX91047.1"/>
    <property type="molecule type" value="Genomic_DNA"/>
</dbReference>
<keyword evidence="7" id="KW-0235">DNA replication</keyword>
<dbReference type="RefSeq" id="WP_189468376.1">
    <property type="nucleotide sequence ID" value="NZ_BMXS01000007.1"/>
</dbReference>
<dbReference type="InterPro" id="IPR043502">
    <property type="entry name" value="DNA/RNA_pol_sf"/>
</dbReference>
<gene>
    <name evidence="12" type="ORF">GCM10007160_18150</name>
</gene>
<evidence type="ECO:0000259" key="11">
    <source>
        <dbReference type="SMART" id="SM00482"/>
    </source>
</evidence>
<evidence type="ECO:0000256" key="6">
    <source>
        <dbReference type="ARBA" id="ARBA00022695"/>
    </source>
</evidence>
<evidence type="ECO:0000313" key="13">
    <source>
        <dbReference type="Proteomes" id="UP000653056"/>
    </source>
</evidence>
<dbReference type="PANTHER" id="PTHR10133">
    <property type="entry name" value="DNA POLYMERASE I"/>
    <property type="match status" value="1"/>
</dbReference>
<dbReference type="InterPro" id="IPR012337">
    <property type="entry name" value="RNaseH-like_sf"/>
</dbReference>
<dbReference type="InterPro" id="IPR002298">
    <property type="entry name" value="DNA_polymerase_A"/>
</dbReference>
<feature type="domain" description="DNA-directed DNA polymerase family A palm" evidence="11">
    <location>
        <begin position="372"/>
        <end position="570"/>
    </location>
</feature>
<dbReference type="Pfam" id="PF00476">
    <property type="entry name" value="DNA_pol_A"/>
    <property type="match status" value="1"/>
</dbReference>
<evidence type="ECO:0000256" key="7">
    <source>
        <dbReference type="ARBA" id="ARBA00022705"/>
    </source>
</evidence>
<name>A0ABQ2YPG3_9GAMM</name>
<comment type="caution">
    <text evidence="12">The sequence shown here is derived from an EMBL/GenBank/DDBJ whole genome shotgun (WGS) entry which is preliminary data.</text>
</comment>
<evidence type="ECO:0000256" key="5">
    <source>
        <dbReference type="ARBA" id="ARBA00022679"/>
    </source>
</evidence>
<comment type="subunit">
    <text evidence="2">Single-chain monomer with multiple functions.</text>
</comment>
<dbReference type="Gene3D" id="1.20.1060.10">
    <property type="entry name" value="Taq DNA Polymerase, Chain T, domain 4"/>
    <property type="match status" value="1"/>
</dbReference>
<reference evidence="13" key="1">
    <citation type="journal article" date="2019" name="Int. J. Syst. Evol. Microbiol.">
        <title>The Global Catalogue of Microorganisms (GCM) 10K type strain sequencing project: providing services to taxonomists for standard genome sequencing and annotation.</title>
        <authorList>
            <consortium name="The Broad Institute Genomics Platform"/>
            <consortium name="The Broad Institute Genome Sequencing Center for Infectious Disease"/>
            <person name="Wu L."/>
            <person name="Ma J."/>
        </authorList>
    </citation>
    <scope>NUCLEOTIDE SEQUENCE [LARGE SCALE GENOMIC DNA]</scope>
    <source>
        <strain evidence="13">KCTC 22228</strain>
    </source>
</reference>
<dbReference type="Proteomes" id="UP000653056">
    <property type="component" value="Unassembled WGS sequence"/>
</dbReference>
<keyword evidence="6" id="KW-0548">Nucleotidyltransferase</keyword>
<evidence type="ECO:0000256" key="8">
    <source>
        <dbReference type="ARBA" id="ARBA00022932"/>
    </source>
</evidence>
<evidence type="ECO:0000256" key="9">
    <source>
        <dbReference type="ARBA" id="ARBA00023125"/>
    </source>
</evidence>
<comment type="similarity">
    <text evidence="1">Belongs to the DNA polymerase type-A family.</text>
</comment>
<evidence type="ECO:0000256" key="2">
    <source>
        <dbReference type="ARBA" id="ARBA00011541"/>
    </source>
</evidence>
<keyword evidence="8" id="KW-0239">DNA-directed DNA polymerase</keyword>
<keyword evidence="5" id="KW-0808">Transferase</keyword>
<evidence type="ECO:0000256" key="10">
    <source>
        <dbReference type="ARBA" id="ARBA00049244"/>
    </source>
</evidence>
<dbReference type="InterPro" id="IPR036397">
    <property type="entry name" value="RNaseH_sf"/>
</dbReference>
<dbReference type="Gene3D" id="3.30.70.370">
    <property type="match status" value="2"/>
</dbReference>
<evidence type="ECO:0000313" key="12">
    <source>
        <dbReference type="EMBL" id="GGX91047.1"/>
    </source>
</evidence>
<dbReference type="PROSITE" id="PS00447">
    <property type="entry name" value="DNA_POLYMERASE_A"/>
    <property type="match status" value="1"/>
</dbReference>
<evidence type="ECO:0000256" key="4">
    <source>
        <dbReference type="ARBA" id="ARBA00020311"/>
    </source>
</evidence>
<comment type="catalytic activity">
    <reaction evidence="10">
        <text>DNA(n) + a 2'-deoxyribonucleoside 5'-triphosphate = DNA(n+1) + diphosphate</text>
        <dbReference type="Rhea" id="RHEA:22508"/>
        <dbReference type="Rhea" id="RHEA-COMP:17339"/>
        <dbReference type="Rhea" id="RHEA-COMP:17340"/>
        <dbReference type="ChEBI" id="CHEBI:33019"/>
        <dbReference type="ChEBI" id="CHEBI:61560"/>
        <dbReference type="ChEBI" id="CHEBI:173112"/>
        <dbReference type="EC" id="2.7.7.7"/>
    </reaction>
</comment>
<accession>A0ABQ2YPG3</accession>
<keyword evidence="13" id="KW-1185">Reference proteome</keyword>
<sequence length="609" mass="68591">MREAVADIETNGFLDVLTTVHSLCYGNEDGIDSCTNDSKEFIGVEVGLRALMKFDKVVFHNGIKFDLPAIQKVYPWFELREDQLVDTLVLSRLIWPDLADRDFKLIKKGKLPPRLRGSHSLEAWGYRLGLHKGDYAKEMEESGLDPWAEWNPEMQSYCEQDVVVTRALWKLIKSKNYSPRAIELEHRFCHVVAKQERFGFKFDKDNAVQLYTELMGRRSELDAQLQEFFPPWYVKVCDQTPKRNNRKLGYVEGCTFTKIKLEEFNPGSRQQIAARLKSNYGWEPKDFTDTGEAKVDETVLEGLSYPPAKLLAERFTVEKRIGQIAEGQAGWLKLEKNGRIHGSVNTNGAVTGRCTHSSPNMAQVPSTGAPYGHECRSCFTVDEGYVLIGCDASGLELRCLAHYMARWDEGRYGEIILKGSKEDGTDIHTMNQKAAGLPTRDNAKTFIYGFLYGAGDAKIGSIIGKGPKAGKKLKQEFLRKTPALKKLKEAIEATVKKRGYLIGIDGRKLHIRSQHAALNTLLQSAGGLLVKQATVNLYDNLSAAGYEWGKDWAMVAHVHDEFQLQVCEEIAEEVAAIAVQSFRQAGEQFNWRILIDGEAQIGKSWAETH</sequence>
<dbReference type="Gene3D" id="3.30.420.10">
    <property type="entry name" value="Ribonuclease H-like superfamily/Ribonuclease H"/>
    <property type="match status" value="1"/>
</dbReference>
<evidence type="ECO:0000256" key="3">
    <source>
        <dbReference type="ARBA" id="ARBA00012417"/>
    </source>
</evidence>
<keyword evidence="9" id="KW-0238">DNA-binding</keyword>
<dbReference type="SUPFAM" id="SSF53098">
    <property type="entry name" value="Ribonuclease H-like"/>
    <property type="match status" value="1"/>
</dbReference>
<protein>
    <recommendedName>
        <fullName evidence="4">DNA polymerase I</fullName>
        <ecNumber evidence="3">2.7.7.7</ecNumber>
    </recommendedName>
</protein>
<organism evidence="12 13">
    <name type="scientific">Litchfieldella qijiaojingensis</name>
    <dbReference type="NCBI Taxonomy" id="980347"/>
    <lineage>
        <taxon>Bacteria</taxon>
        <taxon>Pseudomonadati</taxon>
        <taxon>Pseudomonadota</taxon>
        <taxon>Gammaproteobacteria</taxon>
        <taxon>Oceanospirillales</taxon>
        <taxon>Halomonadaceae</taxon>
        <taxon>Litchfieldella</taxon>
    </lineage>
</organism>
<proteinExistence type="inferred from homology"/>